<name>A0ABQ5QY58_9ACTN</name>
<protein>
    <submittedName>
        <fullName evidence="1">Uncharacterized protein</fullName>
    </submittedName>
</protein>
<dbReference type="Proteomes" id="UP001144280">
    <property type="component" value="Unassembled WGS sequence"/>
</dbReference>
<reference evidence="1" key="1">
    <citation type="submission" date="2022-12" db="EMBL/GenBank/DDBJ databases">
        <title>New Phytohabitans aurantiacus sp. RD004123 nov., an actinomycete isolated from soil.</title>
        <authorList>
            <person name="Triningsih D.W."/>
            <person name="Harunari E."/>
            <person name="Igarashi Y."/>
        </authorList>
    </citation>
    <scope>NUCLEOTIDE SEQUENCE</scope>
    <source>
        <strain evidence="1">RD004123</strain>
    </source>
</reference>
<sequence length="168" mass="17833">MTSRSRWGGEWLWASADTNAGCSPLYDQVVEGSFRLRQIVGGIPHWAQVAVRAEPAEHDDVAVLDGILARRRREVYGPTAAVDSPADRRLVAEAVDGARYALRRRGDDATSYLVTVTQIVDAPVDTAVGDVKLAAVAATCQAIGVELKRPPLMGAGGAVFPEDQPGPG</sequence>
<accession>A0ABQ5QY58</accession>
<keyword evidence="2" id="KW-1185">Reference proteome</keyword>
<proteinExistence type="predicted"/>
<dbReference type="EMBL" id="BSDI01000017">
    <property type="protein sequence ID" value="GLH98639.1"/>
    <property type="molecule type" value="Genomic_DNA"/>
</dbReference>
<gene>
    <name evidence="1" type="ORF">Pa4123_39140</name>
</gene>
<evidence type="ECO:0000313" key="1">
    <source>
        <dbReference type="EMBL" id="GLH98639.1"/>
    </source>
</evidence>
<comment type="caution">
    <text evidence="1">The sequence shown here is derived from an EMBL/GenBank/DDBJ whole genome shotgun (WGS) entry which is preliminary data.</text>
</comment>
<organism evidence="1 2">
    <name type="scientific">Phytohabitans aurantiacus</name>
    <dbReference type="NCBI Taxonomy" id="3016789"/>
    <lineage>
        <taxon>Bacteria</taxon>
        <taxon>Bacillati</taxon>
        <taxon>Actinomycetota</taxon>
        <taxon>Actinomycetes</taxon>
        <taxon>Micromonosporales</taxon>
        <taxon>Micromonosporaceae</taxon>
    </lineage>
</organism>
<evidence type="ECO:0000313" key="2">
    <source>
        <dbReference type="Proteomes" id="UP001144280"/>
    </source>
</evidence>